<dbReference type="InterPro" id="IPR044925">
    <property type="entry name" value="His-Me_finger_sf"/>
</dbReference>
<protein>
    <submittedName>
        <fullName evidence="3">Endodeoxyribonuclease</fullName>
    </submittedName>
</protein>
<feature type="domain" description="HNH nuclease" evidence="2">
    <location>
        <begin position="69"/>
        <end position="112"/>
    </location>
</feature>
<name>A0A845A2Z9_9SPHN</name>
<evidence type="ECO:0000313" key="3">
    <source>
        <dbReference type="EMBL" id="MXO94308.1"/>
    </source>
</evidence>
<dbReference type="InterPro" id="IPR010902">
    <property type="entry name" value="NUMOD4"/>
</dbReference>
<dbReference type="AlphaFoldDB" id="A0A845A2Z9"/>
<evidence type="ECO:0000313" key="4">
    <source>
        <dbReference type="Proteomes" id="UP000460626"/>
    </source>
</evidence>
<dbReference type="Gene3D" id="3.90.75.20">
    <property type="match status" value="1"/>
</dbReference>
<dbReference type="EMBL" id="WTYH01000001">
    <property type="protein sequence ID" value="MXO94308.1"/>
    <property type="molecule type" value="Genomic_DNA"/>
</dbReference>
<reference evidence="3 4" key="1">
    <citation type="submission" date="2019-12" db="EMBL/GenBank/DDBJ databases">
        <title>Genomic-based taxomic classification of the family Erythrobacteraceae.</title>
        <authorList>
            <person name="Xu L."/>
        </authorList>
    </citation>
    <scope>NUCLEOTIDE SEQUENCE [LARGE SCALE GENOMIC DNA]</scope>
    <source>
        <strain evidence="3 4">RC4-10-4</strain>
    </source>
</reference>
<proteinExistence type="predicted"/>
<sequence>METWKTIEGYEGLYEISDQGRVKTLSRTVYRGRGSSPQVLKERILDHRINKDGYPIVCLSKDRKGRNCLVHRLLAEAFIPNPDGHPIVRHLNDVKTDMRLGNLAWGTHTDNRLDAIRNGCKIHVLEKGEKHKDAKLTEADVLAIRASAESGLALARKYGVSDKAISKIRRRETWKHI</sequence>
<dbReference type="Pfam" id="PF13392">
    <property type="entry name" value="HNH_3"/>
    <property type="match status" value="1"/>
</dbReference>
<dbReference type="OrthoDB" id="7412888at2"/>
<evidence type="ECO:0000259" key="2">
    <source>
        <dbReference type="Pfam" id="PF13392"/>
    </source>
</evidence>
<comment type="caution">
    <text evidence="3">The sequence shown here is derived from an EMBL/GenBank/DDBJ whole genome shotgun (WGS) entry which is preliminary data.</text>
</comment>
<dbReference type="GO" id="GO:0016788">
    <property type="term" value="F:hydrolase activity, acting on ester bonds"/>
    <property type="evidence" value="ECO:0007669"/>
    <property type="project" value="InterPro"/>
</dbReference>
<dbReference type="SUPFAM" id="SSF54060">
    <property type="entry name" value="His-Me finger endonucleases"/>
    <property type="match status" value="1"/>
</dbReference>
<dbReference type="RefSeq" id="WP_131453543.1">
    <property type="nucleotide sequence ID" value="NZ_BMJK01000002.1"/>
</dbReference>
<organism evidence="3 4">
    <name type="scientific">Aurantiacibacter arachoides</name>
    <dbReference type="NCBI Taxonomy" id="1850444"/>
    <lineage>
        <taxon>Bacteria</taxon>
        <taxon>Pseudomonadati</taxon>
        <taxon>Pseudomonadota</taxon>
        <taxon>Alphaproteobacteria</taxon>
        <taxon>Sphingomonadales</taxon>
        <taxon>Erythrobacteraceae</taxon>
        <taxon>Aurantiacibacter</taxon>
    </lineage>
</organism>
<evidence type="ECO:0000259" key="1">
    <source>
        <dbReference type="Pfam" id="PF07463"/>
    </source>
</evidence>
<feature type="domain" description="NUMOD4" evidence="1">
    <location>
        <begin position="2"/>
        <end position="60"/>
    </location>
</feature>
<dbReference type="InterPro" id="IPR003615">
    <property type="entry name" value="HNH_nuc"/>
</dbReference>
<accession>A0A845A2Z9</accession>
<gene>
    <name evidence="3" type="ORF">GRI62_11945</name>
</gene>
<keyword evidence="4" id="KW-1185">Reference proteome</keyword>
<dbReference type="Proteomes" id="UP000460626">
    <property type="component" value="Unassembled WGS sequence"/>
</dbReference>
<dbReference type="Pfam" id="PF07463">
    <property type="entry name" value="NUMOD4"/>
    <property type="match status" value="1"/>
</dbReference>